<proteinExistence type="predicted"/>
<evidence type="ECO:0000313" key="2">
    <source>
        <dbReference type="Proteomes" id="UP000827892"/>
    </source>
</evidence>
<accession>A0AAE9CTW3</accession>
<organism evidence="1 2">
    <name type="scientific">Caenorhabditis briggsae</name>
    <dbReference type="NCBI Taxonomy" id="6238"/>
    <lineage>
        <taxon>Eukaryota</taxon>
        <taxon>Metazoa</taxon>
        <taxon>Ecdysozoa</taxon>
        <taxon>Nematoda</taxon>
        <taxon>Chromadorea</taxon>
        <taxon>Rhabditida</taxon>
        <taxon>Rhabditina</taxon>
        <taxon>Rhabditomorpha</taxon>
        <taxon>Rhabditoidea</taxon>
        <taxon>Rhabditidae</taxon>
        <taxon>Peloderinae</taxon>
        <taxon>Caenorhabditis</taxon>
    </lineage>
</organism>
<evidence type="ECO:0000313" key="1">
    <source>
        <dbReference type="EMBL" id="ULT80790.1"/>
    </source>
</evidence>
<sequence>MNSFDESPVYKLKYIFVTKTALEKTIYIEARELDSHGCSSTLEEQKPTRETLQDESNHIFFLVVIKSKIDGCTSSGPGRLGVASKYFLSSLRCHCPF</sequence>
<name>A0AAE9CTW3_CAEBR</name>
<gene>
    <name evidence="1" type="ORF">L3Y34_010984</name>
</gene>
<protein>
    <submittedName>
        <fullName evidence="1">Uncharacterized protein</fullName>
    </submittedName>
</protein>
<dbReference type="AlphaFoldDB" id="A0AAE9CTW3"/>
<dbReference type="Proteomes" id="UP000827892">
    <property type="component" value="Chromosome X"/>
</dbReference>
<reference evidence="1 2" key="1">
    <citation type="submission" date="2022-05" db="EMBL/GenBank/DDBJ databases">
        <title>Chromosome-level reference genomes for two strains of Caenorhabditis briggsae: an improved platform for comparative genomics.</title>
        <authorList>
            <person name="Stevens L."/>
            <person name="Andersen E.C."/>
        </authorList>
    </citation>
    <scope>NUCLEOTIDE SEQUENCE [LARGE SCALE GENOMIC DNA]</scope>
    <source>
        <strain evidence="1">QX1410_ONT</strain>
        <tissue evidence="1">Whole-organism</tissue>
    </source>
</reference>
<dbReference type="EMBL" id="CP090896">
    <property type="protein sequence ID" value="ULT80790.1"/>
    <property type="molecule type" value="Genomic_DNA"/>
</dbReference>